<organism evidence="7 8">
    <name type="scientific">Rhodocollybia butyracea</name>
    <dbReference type="NCBI Taxonomy" id="206335"/>
    <lineage>
        <taxon>Eukaryota</taxon>
        <taxon>Fungi</taxon>
        <taxon>Dikarya</taxon>
        <taxon>Basidiomycota</taxon>
        <taxon>Agaricomycotina</taxon>
        <taxon>Agaricomycetes</taxon>
        <taxon>Agaricomycetidae</taxon>
        <taxon>Agaricales</taxon>
        <taxon>Marasmiineae</taxon>
        <taxon>Omphalotaceae</taxon>
        <taxon>Rhodocollybia</taxon>
    </lineage>
</organism>
<feature type="transmembrane region" description="Helical" evidence="6">
    <location>
        <begin position="499"/>
        <end position="518"/>
    </location>
</feature>
<dbReference type="AlphaFoldDB" id="A0A9P5PRX0"/>
<name>A0A9P5PRX0_9AGAR</name>
<evidence type="ECO:0000313" key="8">
    <source>
        <dbReference type="Proteomes" id="UP000772434"/>
    </source>
</evidence>
<dbReference type="PANTHER" id="PTHR23507:SF1">
    <property type="entry name" value="FI18259P1-RELATED"/>
    <property type="match status" value="1"/>
</dbReference>
<feature type="transmembrane region" description="Helical" evidence="6">
    <location>
        <begin position="101"/>
        <end position="123"/>
    </location>
</feature>
<keyword evidence="8" id="KW-1185">Reference proteome</keyword>
<dbReference type="GO" id="GO:0022857">
    <property type="term" value="F:transmembrane transporter activity"/>
    <property type="evidence" value="ECO:0007669"/>
    <property type="project" value="InterPro"/>
</dbReference>
<feature type="transmembrane region" description="Helical" evidence="6">
    <location>
        <begin position="232"/>
        <end position="251"/>
    </location>
</feature>
<dbReference type="Proteomes" id="UP000772434">
    <property type="component" value="Unassembled WGS sequence"/>
</dbReference>
<feature type="transmembrane region" description="Helical" evidence="6">
    <location>
        <begin position="204"/>
        <end position="226"/>
    </location>
</feature>
<protein>
    <submittedName>
        <fullName evidence="7">Major facilitator superfamily domain-containing protein</fullName>
    </submittedName>
</protein>
<dbReference type="PANTHER" id="PTHR23507">
    <property type="entry name" value="ZGC:174356"/>
    <property type="match status" value="1"/>
</dbReference>
<dbReference type="EMBL" id="JADNRY010000062">
    <property type="protein sequence ID" value="KAF9068291.1"/>
    <property type="molecule type" value="Genomic_DNA"/>
</dbReference>
<dbReference type="Gene3D" id="1.20.1250.20">
    <property type="entry name" value="MFS general substrate transporter like domains"/>
    <property type="match status" value="1"/>
</dbReference>
<dbReference type="InterPro" id="IPR011701">
    <property type="entry name" value="MFS"/>
</dbReference>
<evidence type="ECO:0000313" key="7">
    <source>
        <dbReference type="EMBL" id="KAF9068291.1"/>
    </source>
</evidence>
<evidence type="ECO:0000256" key="6">
    <source>
        <dbReference type="SAM" id="Phobius"/>
    </source>
</evidence>
<keyword evidence="3 6" id="KW-1133">Transmembrane helix</keyword>
<dbReference type="OrthoDB" id="3026777at2759"/>
<feature type="transmembrane region" description="Helical" evidence="6">
    <location>
        <begin position="402"/>
        <end position="423"/>
    </location>
</feature>
<keyword evidence="4 6" id="KW-0472">Membrane</keyword>
<keyword evidence="2 6" id="KW-0812">Transmembrane</keyword>
<reference evidence="7" key="1">
    <citation type="submission" date="2020-11" db="EMBL/GenBank/DDBJ databases">
        <authorList>
            <consortium name="DOE Joint Genome Institute"/>
            <person name="Ahrendt S."/>
            <person name="Riley R."/>
            <person name="Andreopoulos W."/>
            <person name="Labutti K."/>
            <person name="Pangilinan J."/>
            <person name="Ruiz-Duenas F.J."/>
            <person name="Barrasa J.M."/>
            <person name="Sanchez-Garcia M."/>
            <person name="Camarero S."/>
            <person name="Miyauchi S."/>
            <person name="Serrano A."/>
            <person name="Linde D."/>
            <person name="Babiker R."/>
            <person name="Drula E."/>
            <person name="Ayuso-Fernandez I."/>
            <person name="Pacheco R."/>
            <person name="Padilla G."/>
            <person name="Ferreira P."/>
            <person name="Barriuso J."/>
            <person name="Kellner H."/>
            <person name="Castanera R."/>
            <person name="Alfaro M."/>
            <person name="Ramirez L."/>
            <person name="Pisabarro A.G."/>
            <person name="Kuo A."/>
            <person name="Tritt A."/>
            <person name="Lipzen A."/>
            <person name="He G."/>
            <person name="Yan M."/>
            <person name="Ng V."/>
            <person name="Cullen D."/>
            <person name="Martin F."/>
            <person name="Rosso M.-N."/>
            <person name="Henrissat B."/>
            <person name="Hibbett D."/>
            <person name="Martinez A.T."/>
            <person name="Grigoriev I.V."/>
        </authorList>
    </citation>
    <scope>NUCLEOTIDE SEQUENCE</scope>
    <source>
        <strain evidence="7">AH 40177</strain>
    </source>
</reference>
<evidence type="ECO:0000256" key="4">
    <source>
        <dbReference type="ARBA" id="ARBA00023136"/>
    </source>
</evidence>
<feature type="transmembrane region" description="Helical" evidence="6">
    <location>
        <begin position="135"/>
        <end position="156"/>
    </location>
</feature>
<accession>A0A9P5PRX0</accession>
<sequence length="536" mass="59240">MSAPENESPPDPTSEATPLLYSTSSAPRPWYSIRGYSPAIFIIPVIVLARLASNLPTSTTVYLIQQIVCRNYYQNHDPSRIPPDGTMSDDMCEVEDVQQQYSAVVSLIGVCNGIACIIGYSAFSYFSSRYGRKPAVLVTLGLALLSNSFLLLSQIMDEKFELALLLLWIICDLFANFYFMLFLSTTYVFDMVDAENRSSFISMMYGWMTVGGALAFAVGGALTLGTQSILPVFRAAAVFNLLAFLFALLFLPESFTIEKRAELRRRAESAESRNLRKGFLKRLVLKSKAAVAPFNNLKPVYNERTGRHNWRTFVCALHLLLVETGANYAPTIMIIYLTAKYSYKPDEMGFLLSFFSISYAVVAGILVPLIIRGLRPVYKRRFDPTGSPPESTDTVTKGADRLNIHISMISWIAEVIAFILFTYMRTKTGHYTAIFFLALGAGKAPVFRGSLPPSDTESTTINTGETLAAVEMVGGIGMLISPLYMGTVFSSTVIAMPSLVFYTNGLVVLLGVSVLLLIKDSDRYQAESSVDTIRNN</sequence>
<dbReference type="GO" id="GO:0016020">
    <property type="term" value="C:membrane"/>
    <property type="evidence" value="ECO:0007669"/>
    <property type="project" value="UniProtKB-SubCell"/>
</dbReference>
<feature type="transmembrane region" description="Helical" evidence="6">
    <location>
        <begin position="162"/>
        <end position="183"/>
    </location>
</feature>
<feature type="transmembrane region" description="Helical" evidence="6">
    <location>
        <begin position="313"/>
        <end position="337"/>
    </location>
</feature>
<feature type="transmembrane region" description="Helical" evidence="6">
    <location>
        <begin position="429"/>
        <end position="446"/>
    </location>
</feature>
<comment type="subcellular location">
    <subcellularLocation>
        <location evidence="1">Membrane</location>
        <topology evidence="1">Multi-pass membrane protein</topology>
    </subcellularLocation>
</comment>
<dbReference type="SUPFAM" id="SSF103473">
    <property type="entry name" value="MFS general substrate transporter"/>
    <property type="match status" value="1"/>
</dbReference>
<gene>
    <name evidence="7" type="ORF">BDP27DRAFT_1224512</name>
</gene>
<feature type="transmembrane region" description="Helical" evidence="6">
    <location>
        <begin position="349"/>
        <end position="371"/>
    </location>
</feature>
<comment type="caution">
    <text evidence="7">The sequence shown here is derived from an EMBL/GenBank/DDBJ whole genome shotgun (WGS) entry which is preliminary data.</text>
</comment>
<evidence type="ECO:0000256" key="2">
    <source>
        <dbReference type="ARBA" id="ARBA00022692"/>
    </source>
</evidence>
<evidence type="ECO:0000256" key="3">
    <source>
        <dbReference type="ARBA" id="ARBA00022989"/>
    </source>
</evidence>
<evidence type="ECO:0000256" key="5">
    <source>
        <dbReference type="SAM" id="MobiDB-lite"/>
    </source>
</evidence>
<feature type="region of interest" description="Disordered" evidence="5">
    <location>
        <begin position="1"/>
        <end position="20"/>
    </location>
</feature>
<evidence type="ECO:0000256" key="1">
    <source>
        <dbReference type="ARBA" id="ARBA00004141"/>
    </source>
</evidence>
<feature type="transmembrane region" description="Helical" evidence="6">
    <location>
        <begin position="467"/>
        <end position="487"/>
    </location>
</feature>
<dbReference type="InterPro" id="IPR036259">
    <property type="entry name" value="MFS_trans_sf"/>
</dbReference>
<dbReference type="Pfam" id="PF07690">
    <property type="entry name" value="MFS_1"/>
    <property type="match status" value="1"/>
</dbReference>
<feature type="transmembrane region" description="Helical" evidence="6">
    <location>
        <begin position="35"/>
        <end position="53"/>
    </location>
</feature>
<proteinExistence type="predicted"/>